<dbReference type="KEGG" id="hra:EI982_16815"/>
<reference evidence="1 2" key="1">
    <citation type="submission" date="2018-12" db="EMBL/GenBank/DDBJ databases">
        <title>Complete genome sequence of Haloplanus rallus MBLA0036.</title>
        <authorList>
            <person name="Nam Y.-d."/>
            <person name="Kang J."/>
            <person name="Chung W.-H."/>
            <person name="Park Y.S."/>
        </authorList>
    </citation>
    <scope>NUCLEOTIDE SEQUENCE [LARGE SCALE GENOMIC DNA]</scope>
    <source>
        <strain evidence="1 2">MBLA0036</strain>
    </source>
</reference>
<evidence type="ECO:0000313" key="2">
    <source>
        <dbReference type="Proteomes" id="UP000428325"/>
    </source>
</evidence>
<keyword evidence="2" id="KW-1185">Reference proteome</keyword>
<dbReference type="Proteomes" id="UP000428325">
    <property type="component" value="Chromosome"/>
</dbReference>
<evidence type="ECO:0000313" key="1">
    <source>
        <dbReference type="EMBL" id="QGX96320.1"/>
    </source>
</evidence>
<gene>
    <name evidence="1" type="ORF">EI982_16815</name>
</gene>
<organism evidence="1 2">
    <name type="scientific">Haloplanus rallus</name>
    <dbReference type="NCBI Taxonomy" id="1816183"/>
    <lineage>
        <taxon>Archaea</taxon>
        <taxon>Methanobacteriati</taxon>
        <taxon>Methanobacteriota</taxon>
        <taxon>Stenosarchaea group</taxon>
        <taxon>Halobacteria</taxon>
        <taxon>Halobacteriales</taxon>
        <taxon>Haloferacaceae</taxon>
        <taxon>Haloplanus</taxon>
    </lineage>
</organism>
<dbReference type="RefSeq" id="WP_157690784.1">
    <property type="nucleotide sequence ID" value="NZ_CP034345.1"/>
</dbReference>
<sequence>MKWETIQSFLSQQGVFLIHDTTEQRSQFGLLRCLPALDRLGVEEFTYPWRWRQLQSGDGRGLFSYEYSLLQNIEYEDQVLAALTTQYYENETQHSIGGLINRWQERGTMVVVADEKQFQTQQGLRPLYHEPFAIAQRPYDDVYDAVSQWYNDQGFDFPLTDTRNVFLQDNAILYERVAGETVTQTTELFSLLNDAPYLPLYDAIAAAFRSDDGPGTSPKKDHALQNLVSWLRRRIEWDSSTAMSVVRSLNSTVAENTRAFDPAAVAQDASMSDARREARNLDSTPLGQTYKAWLQRSP</sequence>
<proteinExistence type="predicted"/>
<dbReference type="OrthoDB" id="191883at2157"/>
<name>A0A6B9FG38_9EURY</name>
<dbReference type="AlphaFoldDB" id="A0A6B9FG38"/>
<dbReference type="GeneID" id="43371244"/>
<accession>A0A6B9FG38</accession>
<protein>
    <submittedName>
        <fullName evidence="1">Uncharacterized protein</fullName>
    </submittedName>
</protein>
<dbReference type="EMBL" id="CP034345">
    <property type="protein sequence ID" value="QGX96320.1"/>
    <property type="molecule type" value="Genomic_DNA"/>
</dbReference>